<comment type="similarity">
    <text evidence="2">Belongs to the polysaccharide synthase family.</text>
</comment>
<feature type="transmembrane region" description="Helical" evidence="7">
    <location>
        <begin position="41"/>
        <end position="60"/>
    </location>
</feature>
<dbReference type="Proteomes" id="UP001179361">
    <property type="component" value="Unassembled WGS sequence"/>
</dbReference>
<dbReference type="PANTHER" id="PTHR30250:SF10">
    <property type="entry name" value="LIPOPOLYSACCHARIDE BIOSYNTHESIS PROTEIN WZXC"/>
    <property type="match status" value="1"/>
</dbReference>
<dbReference type="InterPro" id="IPR050833">
    <property type="entry name" value="Poly_Biosynth_Transport"/>
</dbReference>
<feature type="transmembrane region" description="Helical" evidence="7">
    <location>
        <begin position="284"/>
        <end position="310"/>
    </location>
</feature>
<accession>A0ABS8QC94</accession>
<dbReference type="RefSeq" id="WP_231060660.1">
    <property type="nucleotide sequence ID" value="NZ_JAJNOC010000012.1"/>
</dbReference>
<evidence type="ECO:0000256" key="6">
    <source>
        <dbReference type="ARBA" id="ARBA00023136"/>
    </source>
</evidence>
<keyword evidence="3" id="KW-1003">Cell membrane</keyword>
<evidence type="ECO:0000256" key="5">
    <source>
        <dbReference type="ARBA" id="ARBA00022989"/>
    </source>
</evidence>
<evidence type="ECO:0000256" key="7">
    <source>
        <dbReference type="SAM" id="Phobius"/>
    </source>
</evidence>
<comment type="subcellular location">
    <subcellularLocation>
        <location evidence="1">Cell membrane</location>
        <topology evidence="1">Multi-pass membrane protein</topology>
    </subcellularLocation>
</comment>
<evidence type="ECO:0000313" key="8">
    <source>
        <dbReference type="EMBL" id="MCD2519390.1"/>
    </source>
</evidence>
<keyword evidence="4 7" id="KW-0812">Transmembrane</keyword>
<keyword evidence="9" id="KW-1185">Reference proteome</keyword>
<sequence>MPADTAIKRNLGIAFVTQYTDLFIQFVGVMILARIITSEEIGIYSVAAFLMALLHVFRDFGVTKYLIQEPELTPEKIRSALGAAILLAWAVALVLFSLRHPVARFYDEPRLADIMAVMSISFAVTPFGSVVNAIYRRDMAMRKVATVQIGSGLFATIVSTILALNGFGAMTLAWSNLAGISMYGVIAALLRGPGIPLLPRFRDLRDILRFGSIASLGSLANVAGNNSHDVIIGKMLSLEATGYFSRGNGFVQIFKNLISGAVGPLVLPYFSALRHQSSDMVQPYRAAIIYITGVAWPFFGALAVLALPIVRTFYGPNWDTSVPLVQILCAAGALSMLTMFAGDVMIANGHVKAVTKLQLLTQPVRVAAILAASTFGLAQVAAATVLAEAAAFALLSPLLHRTTGITVRHVLGATLRSTLVTGFTVAGPLLVMLFDSGSGYPLVDAILGGLGALAGWLAGVFWCRHPIRDHLLQARLWLSARILSRS</sequence>
<protein>
    <submittedName>
        <fullName evidence="8">Lipopolysaccharide biosynthesis protein</fullName>
    </submittedName>
</protein>
<feature type="transmembrane region" description="Helical" evidence="7">
    <location>
        <begin position="147"/>
        <end position="167"/>
    </location>
</feature>
<feature type="transmembrane region" description="Helical" evidence="7">
    <location>
        <begin position="173"/>
        <end position="192"/>
    </location>
</feature>
<evidence type="ECO:0000256" key="1">
    <source>
        <dbReference type="ARBA" id="ARBA00004651"/>
    </source>
</evidence>
<organism evidence="8 9">
    <name type="scientific">Massilia phyllostachyos</name>
    <dbReference type="NCBI Taxonomy" id="2898585"/>
    <lineage>
        <taxon>Bacteria</taxon>
        <taxon>Pseudomonadati</taxon>
        <taxon>Pseudomonadota</taxon>
        <taxon>Betaproteobacteria</taxon>
        <taxon>Burkholderiales</taxon>
        <taxon>Oxalobacteraceae</taxon>
        <taxon>Telluria group</taxon>
        <taxon>Massilia</taxon>
    </lineage>
</organism>
<evidence type="ECO:0000256" key="3">
    <source>
        <dbReference type="ARBA" id="ARBA00022475"/>
    </source>
</evidence>
<evidence type="ECO:0000313" key="9">
    <source>
        <dbReference type="Proteomes" id="UP001179361"/>
    </source>
</evidence>
<feature type="transmembrane region" description="Helical" evidence="7">
    <location>
        <begin position="366"/>
        <end position="395"/>
    </location>
</feature>
<dbReference type="EMBL" id="JAJNOC010000012">
    <property type="protein sequence ID" value="MCD2519390.1"/>
    <property type="molecule type" value="Genomic_DNA"/>
</dbReference>
<dbReference type="CDD" id="cd13127">
    <property type="entry name" value="MATE_tuaB_like"/>
    <property type="match status" value="1"/>
</dbReference>
<evidence type="ECO:0000256" key="4">
    <source>
        <dbReference type="ARBA" id="ARBA00022692"/>
    </source>
</evidence>
<feature type="transmembrane region" description="Helical" evidence="7">
    <location>
        <begin position="415"/>
        <end position="434"/>
    </location>
</feature>
<dbReference type="PANTHER" id="PTHR30250">
    <property type="entry name" value="PST FAMILY PREDICTED COLANIC ACID TRANSPORTER"/>
    <property type="match status" value="1"/>
</dbReference>
<feature type="transmembrane region" description="Helical" evidence="7">
    <location>
        <begin position="114"/>
        <end position="135"/>
    </location>
</feature>
<keyword evidence="6 7" id="KW-0472">Membrane</keyword>
<feature type="transmembrane region" description="Helical" evidence="7">
    <location>
        <begin position="440"/>
        <end position="463"/>
    </location>
</feature>
<feature type="transmembrane region" description="Helical" evidence="7">
    <location>
        <begin position="253"/>
        <end position="272"/>
    </location>
</feature>
<keyword evidence="5 7" id="KW-1133">Transmembrane helix</keyword>
<name>A0ABS8QC94_9BURK</name>
<evidence type="ECO:0000256" key="2">
    <source>
        <dbReference type="ARBA" id="ARBA00007430"/>
    </source>
</evidence>
<reference evidence="8" key="1">
    <citation type="submission" date="2021-11" db="EMBL/GenBank/DDBJ databases">
        <title>The complete genome of Massilia sp sp. G4R7.</title>
        <authorList>
            <person name="Liu L."/>
            <person name="Yue J."/>
            <person name="Yuan J."/>
            <person name="Yang F."/>
            <person name="Li L."/>
        </authorList>
    </citation>
    <scope>NUCLEOTIDE SEQUENCE</scope>
    <source>
        <strain evidence="8">G4R7</strain>
    </source>
</reference>
<comment type="caution">
    <text evidence="8">The sequence shown here is derived from an EMBL/GenBank/DDBJ whole genome shotgun (WGS) entry which is preliminary data.</text>
</comment>
<dbReference type="Pfam" id="PF13440">
    <property type="entry name" value="Polysacc_synt_3"/>
    <property type="match status" value="1"/>
</dbReference>
<gene>
    <name evidence="8" type="ORF">LQ564_24100</name>
</gene>
<feature type="transmembrane region" description="Helical" evidence="7">
    <location>
        <begin position="12"/>
        <end position="35"/>
    </location>
</feature>
<feature type="transmembrane region" description="Helical" evidence="7">
    <location>
        <begin position="322"/>
        <end position="346"/>
    </location>
</feature>
<proteinExistence type="inferred from homology"/>
<feature type="transmembrane region" description="Helical" evidence="7">
    <location>
        <begin position="81"/>
        <end position="102"/>
    </location>
</feature>